<reference evidence="7 8" key="1">
    <citation type="submission" date="2017-09" db="EMBL/GenBank/DDBJ databases">
        <title>Complete genome sequence of Verrucomicrobial strain HZ-65, isolated from freshwater.</title>
        <authorList>
            <person name="Choi A."/>
        </authorList>
    </citation>
    <scope>NUCLEOTIDE SEQUENCE [LARGE SCALE GENOMIC DNA]</scope>
    <source>
        <strain evidence="7 8">HZ-65</strain>
    </source>
</reference>
<dbReference type="OrthoDB" id="190548at2"/>
<gene>
    <name evidence="7" type="ORF">CMV30_03865</name>
</gene>
<dbReference type="GO" id="GO:0005886">
    <property type="term" value="C:plasma membrane"/>
    <property type="evidence" value="ECO:0007669"/>
    <property type="project" value="UniProtKB-SubCell"/>
</dbReference>
<feature type="transmembrane region" description="Helical" evidence="6">
    <location>
        <begin position="12"/>
        <end position="33"/>
    </location>
</feature>
<feature type="transmembrane region" description="Helical" evidence="6">
    <location>
        <begin position="214"/>
        <end position="236"/>
    </location>
</feature>
<name>A0A290Q411_9BACT</name>
<evidence type="ECO:0000256" key="5">
    <source>
        <dbReference type="ARBA" id="ARBA00023136"/>
    </source>
</evidence>
<feature type="transmembrane region" description="Helical" evidence="6">
    <location>
        <begin position="297"/>
        <end position="319"/>
    </location>
</feature>
<dbReference type="Proteomes" id="UP000217265">
    <property type="component" value="Chromosome"/>
</dbReference>
<keyword evidence="4 6" id="KW-1133">Transmembrane helix</keyword>
<evidence type="ECO:0008006" key="9">
    <source>
        <dbReference type="Google" id="ProtNLM"/>
    </source>
</evidence>
<feature type="transmembrane region" description="Helical" evidence="6">
    <location>
        <begin position="114"/>
        <end position="133"/>
    </location>
</feature>
<dbReference type="AlphaFoldDB" id="A0A290Q411"/>
<proteinExistence type="predicted"/>
<feature type="transmembrane region" description="Helical" evidence="6">
    <location>
        <begin position="248"/>
        <end position="271"/>
    </location>
</feature>
<evidence type="ECO:0000256" key="2">
    <source>
        <dbReference type="ARBA" id="ARBA00022475"/>
    </source>
</evidence>
<keyword evidence="8" id="KW-1185">Reference proteome</keyword>
<feature type="transmembrane region" description="Helical" evidence="6">
    <location>
        <begin position="45"/>
        <end position="64"/>
    </location>
</feature>
<evidence type="ECO:0000256" key="3">
    <source>
        <dbReference type="ARBA" id="ARBA00022692"/>
    </source>
</evidence>
<organism evidence="7 8">
    <name type="scientific">Nibricoccus aquaticus</name>
    <dbReference type="NCBI Taxonomy" id="2576891"/>
    <lineage>
        <taxon>Bacteria</taxon>
        <taxon>Pseudomonadati</taxon>
        <taxon>Verrucomicrobiota</taxon>
        <taxon>Opitutia</taxon>
        <taxon>Opitutales</taxon>
        <taxon>Opitutaceae</taxon>
        <taxon>Nibricoccus</taxon>
    </lineage>
</organism>
<keyword evidence="3 6" id="KW-0812">Transmembrane</keyword>
<dbReference type="PANTHER" id="PTHR30250">
    <property type="entry name" value="PST FAMILY PREDICTED COLANIC ACID TRANSPORTER"/>
    <property type="match status" value="1"/>
</dbReference>
<feature type="transmembrane region" description="Helical" evidence="6">
    <location>
        <begin position="366"/>
        <end position="384"/>
    </location>
</feature>
<evidence type="ECO:0000256" key="6">
    <source>
        <dbReference type="SAM" id="Phobius"/>
    </source>
</evidence>
<dbReference type="EMBL" id="CP023344">
    <property type="protein sequence ID" value="ATC63163.1"/>
    <property type="molecule type" value="Genomic_DNA"/>
</dbReference>
<dbReference type="PANTHER" id="PTHR30250:SF11">
    <property type="entry name" value="O-ANTIGEN TRANSPORTER-RELATED"/>
    <property type="match status" value="1"/>
</dbReference>
<sequence length="426" mass="45948">MSSLLARTRDRLLPIVLSQAIGLLCGLIGVRLVSHWIPPATLGSYGVFLTFTTLGLWVVHAGLIKFITRHWASSTDQAALLRTCVHSWTKKLLWLAPAALAAACIIERENPLNTSALSVTLFLSSALIALGVIAQSALQAARRYWTDLTVSATGSLTRTFLPPLLFLAFDNALGLYLGFCLHALLFALTALWMVRGSIHPATASSTAPAITPIYDGAFFAILSLTGWMLMGINRWIVAGFFGETTAGFFTLAGNLAQIAPAMLGAVFMQYFQPGLFASPHTTVSERRALARRVDLTALAYTVLALAGVAAVHVLTPWLIGPLIDERYRPALGYIAGAGCFGAAVIIGQFFHTLLLAAHRERACGPVDLIAAAILILGGLASALLGGEPWFLRWLMLTPLLPWLLNRPLAHRHLFRASPEIADHQRS</sequence>
<accession>A0A290Q411</accession>
<protein>
    <recommendedName>
        <fullName evidence="9">Polysaccharide biosynthesis protein</fullName>
    </recommendedName>
</protein>
<dbReference type="RefSeq" id="WP_096054795.1">
    <property type="nucleotide sequence ID" value="NZ_CP023344.1"/>
</dbReference>
<evidence type="ECO:0000256" key="4">
    <source>
        <dbReference type="ARBA" id="ARBA00022989"/>
    </source>
</evidence>
<evidence type="ECO:0000256" key="1">
    <source>
        <dbReference type="ARBA" id="ARBA00004651"/>
    </source>
</evidence>
<comment type="subcellular location">
    <subcellularLocation>
        <location evidence="1">Cell membrane</location>
        <topology evidence="1">Multi-pass membrane protein</topology>
    </subcellularLocation>
</comment>
<feature type="transmembrane region" description="Helical" evidence="6">
    <location>
        <begin position="331"/>
        <end position="354"/>
    </location>
</feature>
<dbReference type="KEGG" id="vbh:CMV30_03865"/>
<evidence type="ECO:0000313" key="7">
    <source>
        <dbReference type="EMBL" id="ATC63163.1"/>
    </source>
</evidence>
<evidence type="ECO:0000313" key="8">
    <source>
        <dbReference type="Proteomes" id="UP000217265"/>
    </source>
</evidence>
<dbReference type="InterPro" id="IPR050833">
    <property type="entry name" value="Poly_Biosynth_Transport"/>
</dbReference>
<feature type="transmembrane region" description="Helical" evidence="6">
    <location>
        <begin position="175"/>
        <end position="194"/>
    </location>
</feature>
<keyword evidence="2" id="KW-1003">Cell membrane</keyword>
<keyword evidence="5 6" id="KW-0472">Membrane</keyword>